<evidence type="ECO:0000256" key="2">
    <source>
        <dbReference type="SAM" id="SignalP"/>
    </source>
</evidence>
<dbReference type="InterPro" id="IPR016071">
    <property type="entry name" value="Staphylococal_nuclease_OB-fold"/>
</dbReference>
<accession>A0ABV2NRT5</accession>
<feature type="signal peptide" evidence="2">
    <location>
        <begin position="1"/>
        <end position="23"/>
    </location>
</feature>
<comment type="caution">
    <text evidence="4">The sequence shown here is derived from an EMBL/GenBank/DDBJ whole genome shotgun (WGS) entry which is preliminary data.</text>
</comment>
<dbReference type="SMART" id="SM00318">
    <property type="entry name" value="SNc"/>
    <property type="match status" value="1"/>
</dbReference>
<proteinExistence type="predicted"/>
<dbReference type="PANTHER" id="PTHR12302:SF26">
    <property type="entry name" value="BLR1266 PROTEIN"/>
    <property type="match status" value="1"/>
</dbReference>
<dbReference type="EMBL" id="JBEPNW010000002">
    <property type="protein sequence ID" value="MET3869239.1"/>
    <property type="molecule type" value="Genomic_DNA"/>
</dbReference>
<reference evidence="4 5" key="1">
    <citation type="submission" date="2024-06" db="EMBL/GenBank/DDBJ databases">
        <title>Genomics of switchgrass bacterial isolates.</title>
        <authorList>
            <person name="Shade A."/>
        </authorList>
    </citation>
    <scope>NUCLEOTIDE SEQUENCE [LARGE SCALE GENOMIC DNA]</scope>
    <source>
        <strain evidence="4 5">PvP084</strain>
    </source>
</reference>
<keyword evidence="4" id="KW-0378">Hydrolase</keyword>
<evidence type="ECO:0000313" key="5">
    <source>
        <dbReference type="Proteomes" id="UP001549119"/>
    </source>
</evidence>
<keyword evidence="4" id="KW-0255">Endonuclease</keyword>
<evidence type="ECO:0000256" key="1">
    <source>
        <dbReference type="SAM" id="MobiDB-lite"/>
    </source>
</evidence>
<dbReference type="RefSeq" id="WP_312892386.1">
    <property type="nucleotide sequence ID" value="NZ_JBEPNV010000001.1"/>
</dbReference>
<organism evidence="4 5">
    <name type="scientific">Methylobacterium radiotolerans</name>
    <dbReference type="NCBI Taxonomy" id="31998"/>
    <lineage>
        <taxon>Bacteria</taxon>
        <taxon>Pseudomonadati</taxon>
        <taxon>Pseudomonadota</taxon>
        <taxon>Alphaproteobacteria</taxon>
        <taxon>Hyphomicrobiales</taxon>
        <taxon>Methylobacteriaceae</taxon>
        <taxon>Methylobacterium</taxon>
    </lineage>
</organism>
<dbReference type="GO" id="GO:0004519">
    <property type="term" value="F:endonuclease activity"/>
    <property type="evidence" value="ECO:0007669"/>
    <property type="project" value="UniProtKB-KW"/>
</dbReference>
<feature type="region of interest" description="Disordered" evidence="1">
    <location>
        <begin position="157"/>
        <end position="176"/>
    </location>
</feature>
<evidence type="ECO:0000259" key="3">
    <source>
        <dbReference type="PROSITE" id="PS50830"/>
    </source>
</evidence>
<dbReference type="PANTHER" id="PTHR12302">
    <property type="entry name" value="EBNA2 BINDING PROTEIN P100"/>
    <property type="match status" value="1"/>
</dbReference>
<dbReference type="SUPFAM" id="SSF50199">
    <property type="entry name" value="Staphylococcal nuclease"/>
    <property type="match status" value="1"/>
</dbReference>
<dbReference type="Pfam" id="PF00565">
    <property type="entry name" value="SNase"/>
    <property type="match status" value="1"/>
</dbReference>
<feature type="chain" id="PRO_5046082594" evidence="2">
    <location>
        <begin position="24"/>
        <end position="235"/>
    </location>
</feature>
<protein>
    <submittedName>
        <fullName evidence="4">Endonuclease YncB(Thermonuclease family)</fullName>
    </submittedName>
</protein>
<gene>
    <name evidence="4" type="ORF">ABIC20_006548</name>
</gene>
<keyword evidence="5" id="KW-1185">Reference proteome</keyword>
<name>A0ABV2NRT5_9HYPH</name>
<dbReference type="PROSITE" id="PS50830">
    <property type="entry name" value="TNASE_3"/>
    <property type="match status" value="1"/>
</dbReference>
<dbReference type="Proteomes" id="UP001549119">
    <property type="component" value="Unassembled WGS sequence"/>
</dbReference>
<feature type="domain" description="TNase-like" evidence="3">
    <location>
        <begin position="33"/>
        <end position="148"/>
    </location>
</feature>
<evidence type="ECO:0000313" key="4">
    <source>
        <dbReference type="EMBL" id="MET3869239.1"/>
    </source>
</evidence>
<sequence>MTRLGAWGTSLIVAALLTTSTLAAESIVGRASVTDGDTVVIRNTRIRLHGIDAPESAQVCEDANSQEYRCGQTAALALSDHIGEASVSCEPRTTDRYGRTVAVCRKGTEDLNAWMVTQGYAIAFRRNSTEYVRQENEARIRKRGIWAGTFEDPADWRRRRRGGHGETLPGAEMPRATQEAMTCTIKGNISGSGDRIYHLPESRDYTRVVIDERAGERMFCSEAEAQAAGWRASRR</sequence>
<dbReference type="Gene3D" id="2.40.50.90">
    <property type="match status" value="1"/>
</dbReference>
<keyword evidence="4" id="KW-0540">Nuclease</keyword>
<keyword evidence="2" id="KW-0732">Signal</keyword>
<dbReference type="InterPro" id="IPR035437">
    <property type="entry name" value="SNase_OB-fold_sf"/>
</dbReference>